<feature type="region of interest" description="Disordered" evidence="2">
    <location>
        <begin position="516"/>
        <end position="591"/>
    </location>
</feature>
<gene>
    <name evidence="3" type="ORF">CONLIGDRAFT_697680</name>
</gene>
<organism evidence="3 4">
    <name type="scientific">Coniochaeta ligniaria NRRL 30616</name>
    <dbReference type="NCBI Taxonomy" id="1408157"/>
    <lineage>
        <taxon>Eukaryota</taxon>
        <taxon>Fungi</taxon>
        <taxon>Dikarya</taxon>
        <taxon>Ascomycota</taxon>
        <taxon>Pezizomycotina</taxon>
        <taxon>Sordariomycetes</taxon>
        <taxon>Sordariomycetidae</taxon>
        <taxon>Coniochaetales</taxon>
        <taxon>Coniochaetaceae</taxon>
        <taxon>Coniochaeta</taxon>
    </lineage>
</organism>
<evidence type="ECO:0000313" key="3">
    <source>
        <dbReference type="EMBL" id="OIW31465.1"/>
    </source>
</evidence>
<evidence type="ECO:0000313" key="4">
    <source>
        <dbReference type="Proteomes" id="UP000182658"/>
    </source>
</evidence>
<proteinExistence type="predicted"/>
<evidence type="ECO:0000256" key="2">
    <source>
        <dbReference type="SAM" id="MobiDB-lite"/>
    </source>
</evidence>
<name>A0A1J7JDQ9_9PEZI</name>
<protein>
    <submittedName>
        <fullName evidence="3">Uncharacterized protein</fullName>
    </submittedName>
</protein>
<keyword evidence="1" id="KW-0175">Coiled coil</keyword>
<dbReference type="AlphaFoldDB" id="A0A1J7JDQ9"/>
<sequence length="705" mass="77080">MVECAEDESAAMAKKMFEILIGKLRGHNALSEAVCESAIAQGNLALRELRGMAENRRLEAQRPRLEQEWARLKREQTAHMEEAARLRSERREFEAARTKLEIDGAAREKLGDVQRLVADAVRDAMREHSETVTKTVSGIREEMGRTSQLMTRHDAGLRRVDESHQKLAGTLSTMQARQSEVAEGAASLASGQAGLRDGLEKLRGGQDAVLTRTREMSEALRKTYDVAVRNNGVLVEFLAVHKKLLAAQTRCVEDVRKLHDDAKAAEKHAQKWTSEQQQLRSAVAEAGRKTESVENLVTALKGTAHVEAVQWRESGVQELKELRAEIGRVLNTMGELRDAQASAGESCREAMSATAATVAGLRTSTDALEGAVLGARDATCERLNVFSDAMTDARDVVGQRQAATAAALVQADGRLNDVVGVAHGIADSVNLVMATFGGNVDAVDELRESVEDVSGTLGDAGRRVEDTGKQTAKLTAVVSELDRDVRKALERMTADGQALADVADVSRSMQALSEKASEVLEASKSRDELERARATDRKETTAVEPEVAQSRGYDGQSLARGKRQRGDAGEDATADPSSPHGTKRARLAGGADQPWATAVRQVAQWMEILRPVELLGGLTIEELMATAFTAYWYEAPTRQNLRSFLEGDRPELQGRWLCWWAISIPEHPEDYAHRVCRESPDATCIEVMAVATGGFRYKQVERDAL</sequence>
<dbReference type="Proteomes" id="UP000182658">
    <property type="component" value="Unassembled WGS sequence"/>
</dbReference>
<feature type="coiled-coil region" evidence="1">
    <location>
        <begin position="55"/>
        <end position="103"/>
    </location>
</feature>
<evidence type="ECO:0000256" key="1">
    <source>
        <dbReference type="SAM" id="Coils"/>
    </source>
</evidence>
<feature type="compositionally biased region" description="Basic and acidic residues" evidence="2">
    <location>
        <begin position="516"/>
        <end position="541"/>
    </location>
</feature>
<reference evidence="3 4" key="1">
    <citation type="submission" date="2016-10" db="EMBL/GenBank/DDBJ databases">
        <title>Draft genome sequence of Coniochaeta ligniaria NRRL30616, a lignocellulolytic fungus for bioabatement of inhibitors in plant biomass hydrolysates.</title>
        <authorList>
            <consortium name="DOE Joint Genome Institute"/>
            <person name="Jimenez D.J."/>
            <person name="Hector R.E."/>
            <person name="Riley R."/>
            <person name="Sun H."/>
            <person name="Grigoriev I.V."/>
            <person name="Van Elsas J.D."/>
            <person name="Nichols N.N."/>
        </authorList>
    </citation>
    <scope>NUCLEOTIDE SEQUENCE [LARGE SCALE GENOMIC DNA]</scope>
    <source>
        <strain evidence="3 4">NRRL 30616</strain>
    </source>
</reference>
<dbReference type="EMBL" id="KV875095">
    <property type="protein sequence ID" value="OIW31465.1"/>
    <property type="molecule type" value="Genomic_DNA"/>
</dbReference>
<accession>A0A1J7JDQ9</accession>
<dbReference type="InParanoid" id="A0A1J7JDQ9"/>
<keyword evidence="4" id="KW-1185">Reference proteome</keyword>